<sequence>MVETAGAIAGIVSAVLDVGKCFMSLFNHKSNLRNLETEVGKLKLARGKVKGMVEVARNKAEKIEETVELWESIEKGGGYFSTPEATRSIRRSGFPPYHS</sequence>
<accession>A0ACC0XBU2</accession>
<gene>
    <name evidence="1" type="ORF">Pint_20011</name>
</gene>
<name>A0ACC0XBU2_9ROSI</name>
<keyword evidence="2" id="KW-1185">Reference proteome</keyword>
<evidence type="ECO:0000313" key="2">
    <source>
        <dbReference type="Proteomes" id="UP001163603"/>
    </source>
</evidence>
<organism evidence="1 2">
    <name type="scientific">Pistacia integerrima</name>
    <dbReference type="NCBI Taxonomy" id="434235"/>
    <lineage>
        <taxon>Eukaryota</taxon>
        <taxon>Viridiplantae</taxon>
        <taxon>Streptophyta</taxon>
        <taxon>Embryophyta</taxon>
        <taxon>Tracheophyta</taxon>
        <taxon>Spermatophyta</taxon>
        <taxon>Magnoliopsida</taxon>
        <taxon>eudicotyledons</taxon>
        <taxon>Gunneridae</taxon>
        <taxon>Pentapetalae</taxon>
        <taxon>rosids</taxon>
        <taxon>malvids</taxon>
        <taxon>Sapindales</taxon>
        <taxon>Anacardiaceae</taxon>
        <taxon>Pistacia</taxon>
    </lineage>
</organism>
<dbReference type="Proteomes" id="UP001163603">
    <property type="component" value="Chromosome 13"/>
</dbReference>
<reference evidence="2" key="1">
    <citation type="journal article" date="2023" name="G3 (Bethesda)">
        <title>Genome assembly and association tests identify interacting loci associated with vigor, precocity, and sex in interspecific pistachio rootstocks.</title>
        <authorList>
            <person name="Palmer W."/>
            <person name="Jacygrad E."/>
            <person name="Sagayaradj S."/>
            <person name="Cavanaugh K."/>
            <person name="Han R."/>
            <person name="Bertier L."/>
            <person name="Beede B."/>
            <person name="Kafkas S."/>
            <person name="Golino D."/>
            <person name="Preece J."/>
            <person name="Michelmore R."/>
        </authorList>
    </citation>
    <scope>NUCLEOTIDE SEQUENCE [LARGE SCALE GENOMIC DNA]</scope>
</reference>
<protein>
    <submittedName>
        <fullName evidence="1">Uncharacterized protein</fullName>
    </submittedName>
</protein>
<dbReference type="EMBL" id="CM047748">
    <property type="protein sequence ID" value="KAJ0013506.1"/>
    <property type="molecule type" value="Genomic_DNA"/>
</dbReference>
<proteinExistence type="predicted"/>
<comment type="caution">
    <text evidence="1">The sequence shown here is derived from an EMBL/GenBank/DDBJ whole genome shotgun (WGS) entry which is preliminary data.</text>
</comment>
<evidence type="ECO:0000313" key="1">
    <source>
        <dbReference type="EMBL" id="KAJ0013506.1"/>
    </source>
</evidence>